<evidence type="ECO:0000313" key="3">
    <source>
        <dbReference type="Proteomes" id="UP000037035"/>
    </source>
</evidence>
<dbReference type="VEuPathDB" id="FungiDB:VP01_928g4"/>
<dbReference type="OrthoDB" id="2507065at2759"/>
<comment type="caution">
    <text evidence="2">The sequence shown here is derived from an EMBL/GenBank/DDBJ whole genome shotgun (WGS) entry which is preliminary data.</text>
</comment>
<evidence type="ECO:0000313" key="2">
    <source>
        <dbReference type="EMBL" id="KNZ44320.1"/>
    </source>
</evidence>
<feature type="compositionally biased region" description="Low complexity" evidence="1">
    <location>
        <begin position="229"/>
        <end position="247"/>
    </location>
</feature>
<feature type="compositionally biased region" description="Polar residues" evidence="1">
    <location>
        <begin position="260"/>
        <end position="269"/>
    </location>
</feature>
<evidence type="ECO:0000256" key="1">
    <source>
        <dbReference type="SAM" id="MobiDB-lite"/>
    </source>
</evidence>
<feature type="region of interest" description="Disordered" evidence="1">
    <location>
        <begin position="180"/>
        <end position="275"/>
    </location>
</feature>
<feature type="compositionally biased region" description="Polar residues" evidence="1">
    <location>
        <begin position="130"/>
        <end position="140"/>
    </location>
</feature>
<feature type="region of interest" description="Disordered" evidence="1">
    <location>
        <begin position="370"/>
        <end position="409"/>
    </location>
</feature>
<feature type="compositionally biased region" description="Basic and acidic residues" evidence="1">
    <location>
        <begin position="377"/>
        <end position="388"/>
    </location>
</feature>
<feature type="compositionally biased region" description="Polar residues" evidence="1">
    <location>
        <begin position="1"/>
        <end position="10"/>
    </location>
</feature>
<protein>
    <submittedName>
        <fullName evidence="2">Uncharacterized protein</fullName>
    </submittedName>
</protein>
<proteinExistence type="predicted"/>
<reference evidence="2 3" key="1">
    <citation type="submission" date="2015-08" db="EMBL/GenBank/DDBJ databases">
        <title>Next Generation Sequencing and Analysis of the Genome of Puccinia sorghi L Schw, the Causal Agent of Maize Common Rust.</title>
        <authorList>
            <person name="Rochi L."/>
            <person name="Burguener G."/>
            <person name="Darino M."/>
            <person name="Turjanski A."/>
            <person name="Kreff E."/>
            <person name="Dieguez M.J."/>
            <person name="Sacco F."/>
        </authorList>
    </citation>
    <scope>NUCLEOTIDE SEQUENCE [LARGE SCALE GENOMIC DNA]</scope>
    <source>
        <strain evidence="2 3">RO10H11247</strain>
    </source>
</reference>
<dbReference type="Proteomes" id="UP000037035">
    <property type="component" value="Unassembled WGS sequence"/>
</dbReference>
<gene>
    <name evidence="2" type="ORF">VP01_928g4</name>
</gene>
<accession>A0A0L6U962</accession>
<dbReference type="EMBL" id="LAVV01014926">
    <property type="protein sequence ID" value="KNZ44320.1"/>
    <property type="molecule type" value="Genomic_DNA"/>
</dbReference>
<feature type="region of interest" description="Disordered" evidence="1">
    <location>
        <begin position="1"/>
        <end position="46"/>
    </location>
</feature>
<feature type="compositionally biased region" description="Acidic residues" evidence="1">
    <location>
        <begin position="296"/>
        <end position="305"/>
    </location>
</feature>
<feature type="region of interest" description="Disordered" evidence="1">
    <location>
        <begin position="294"/>
        <end position="314"/>
    </location>
</feature>
<name>A0A0L6U962_9BASI</name>
<keyword evidence="3" id="KW-1185">Reference proteome</keyword>
<organism evidence="2 3">
    <name type="scientific">Puccinia sorghi</name>
    <dbReference type="NCBI Taxonomy" id="27349"/>
    <lineage>
        <taxon>Eukaryota</taxon>
        <taxon>Fungi</taxon>
        <taxon>Dikarya</taxon>
        <taxon>Basidiomycota</taxon>
        <taxon>Pucciniomycotina</taxon>
        <taxon>Pucciniomycetes</taxon>
        <taxon>Pucciniales</taxon>
        <taxon>Pucciniaceae</taxon>
        <taxon>Puccinia</taxon>
    </lineage>
</organism>
<feature type="region of interest" description="Disordered" evidence="1">
    <location>
        <begin position="114"/>
        <end position="168"/>
    </location>
</feature>
<sequence length="409" mass="43870">MFVEMVNNNQHPRHSYPISKQSSGPALAAAPQSANQSSSRKPSRAEAQWVAFPQFPEVALQSFSSAVQFVSTTLKPLTEPSIAYPSGHLPNHLSRANSLLSSSSRFNSFSASKHTASSLNSNGGLKRCRTTTASTVQTPMSRKRSKSDFGYTSHQHTDRVMSSAHSQAFGSSASLIRLNAPRSKRQHSRTPDSHTPASLIRQKQRLSEASAEISGGKRGSNASPYPQHVSAAVRSSSSLKSSASVTSLGTLYPSRPRAYSQLNTTPSQLQEEEHPLGPVRKTYLGGVGVYLNHDQDEGENSQDELDCPRPGSASSCKPKPNLTINVGLCQDGAESAKNAGSWFNRLLISPLSSAGSSVYSFLVNGASTSLAGTDDAENLHAHDSEKELAATPSATKSGPSWRQPFRRHK</sequence>
<feature type="compositionally biased region" description="Polar residues" evidence="1">
    <location>
        <begin position="114"/>
        <end position="123"/>
    </location>
</feature>
<feature type="compositionally biased region" description="Low complexity" evidence="1">
    <location>
        <begin position="21"/>
        <end position="39"/>
    </location>
</feature>
<dbReference type="AlphaFoldDB" id="A0A0L6U962"/>